<gene>
    <name evidence="2" type="ORF">FD01_GL002286</name>
</gene>
<dbReference type="PROSITE" id="PS51186">
    <property type="entry name" value="GNAT"/>
    <property type="match status" value="1"/>
</dbReference>
<evidence type="ECO:0000259" key="1">
    <source>
        <dbReference type="PROSITE" id="PS51186"/>
    </source>
</evidence>
<keyword evidence="3" id="KW-1185">Reference proteome</keyword>
<dbReference type="Proteomes" id="UP000051790">
    <property type="component" value="Unassembled WGS sequence"/>
</dbReference>
<dbReference type="AlphaFoldDB" id="A0A0R1R5W4"/>
<protein>
    <submittedName>
        <fullName evidence="2">Acetyltransferase, GNAT family protein</fullName>
    </submittedName>
</protein>
<dbReference type="CDD" id="cd04301">
    <property type="entry name" value="NAT_SF"/>
    <property type="match status" value="1"/>
</dbReference>
<name>A0A0R1R5W4_9LACO</name>
<dbReference type="SUPFAM" id="SSF55729">
    <property type="entry name" value="Acyl-CoA N-acyltransferases (Nat)"/>
    <property type="match status" value="1"/>
</dbReference>
<dbReference type="PATRIC" id="fig|1423769.4.peg.2471"/>
<feature type="domain" description="N-acetyltransferase" evidence="1">
    <location>
        <begin position="1"/>
        <end position="148"/>
    </location>
</feature>
<accession>A0A0R1R5W4</accession>
<evidence type="ECO:0000313" key="3">
    <source>
        <dbReference type="Proteomes" id="UP000051790"/>
    </source>
</evidence>
<dbReference type="Pfam" id="PF00583">
    <property type="entry name" value="Acetyltransf_1"/>
    <property type="match status" value="1"/>
</dbReference>
<comment type="caution">
    <text evidence="2">The sequence shown here is derived from an EMBL/GenBank/DDBJ whole genome shotgun (WGS) entry which is preliminary data.</text>
</comment>
<keyword evidence="2" id="KW-0808">Transferase</keyword>
<dbReference type="GO" id="GO:0016747">
    <property type="term" value="F:acyltransferase activity, transferring groups other than amino-acyl groups"/>
    <property type="evidence" value="ECO:0007669"/>
    <property type="project" value="InterPro"/>
</dbReference>
<sequence length="172" mass="19013">MRIEPIQAKYIDDSIQVVKQAFATAEHSDGDEFQLISRLRESDDYHSEYDAIALNDEDQVIGHAMLSLAHVGSTPIFVLAPLAVLPDFQKQGVGSALITYLEVTAGEDMRRAISILGDPAYYGRFGYQPASDYNITPPADIPAEFFLIKPLFEGALNKVSGELKYAPEFNLD</sequence>
<organism evidence="2 3">
    <name type="scientific">Lacticaseibacillus manihotivorans DSM 13343 = JCM 12514</name>
    <dbReference type="NCBI Taxonomy" id="1423769"/>
    <lineage>
        <taxon>Bacteria</taxon>
        <taxon>Bacillati</taxon>
        <taxon>Bacillota</taxon>
        <taxon>Bacilli</taxon>
        <taxon>Lactobacillales</taxon>
        <taxon>Lactobacillaceae</taxon>
        <taxon>Lacticaseibacillus</taxon>
    </lineage>
</organism>
<dbReference type="Gene3D" id="3.40.630.30">
    <property type="match status" value="1"/>
</dbReference>
<evidence type="ECO:0000313" key="2">
    <source>
        <dbReference type="EMBL" id="KRL52479.1"/>
    </source>
</evidence>
<dbReference type="EMBL" id="AZEU01000034">
    <property type="protein sequence ID" value="KRL52479.1"/>
    <property type="molecule type" value="Genomic_DNA"/>
</dbReference>
<dbReference type="InterPro" id="IPR000182">
    <property type="entry name" value="GNAT_dom"/>
</dbReference>
<proteinExistence type="predicted"/>
<reference evidence="2 3" key="1">
    <citation type="journal article" date="2015" name="Genome Announc.">
        <title>Expanding the biotechnology potential of lactobacilli through comparative genomics of 213 strains and associated genera.</title>
        <authorList>
            <person name="Sun Z."/>
            <person name="Harris H.M."/>
            <person name="McCann A."/>
            <person name="Guo C."/>
            <person name="Argimon S."/>
            <person name="Zhang W."/>
            <person name="Yang X."/>
            <person name="Jeffery I.B."/>
            <person name="Cooney J.C."/>
            <person name="Kagawa T.F."/>
            <person name="Liu W."/>
            <person name="Song Y."/>
            <person name="Salvetti E."/>
            <person name="Wrobel A."/>
            <person name="Rasinkangas P."/>
            <person name="Parkhill J."/>
            <person name="Rea M.C."/>
            <person name="O'Sullivan O."/>
            <person name="Ritari J."/>
            <person name="Douillard F.P."/>
            <person name="Paul Ross R."/>
            <person name="Yang R."/>
            <person name="Briner A.E."/>
            <person name="Felis G.E."/>
            <person name="de Vos W.M."/>
            <person name="Barrangou R."/>
            <person name="Klaenhammer T.R."/>
            <person name="Caufield P.W."/>
            <person name="Cui Y."/>
            <person name="Zhang H."/>
            <person name="O'Toole P.W."/>
        </authorList>
    </citation>
    <scope>NUCLEOTIDE SEQUENCE [LARGE SCALE GENOMIC DNA]</scope>
    <source>
        <strain evidence="2 3">DSM 13343</strain>
    </source>
</reference>
<dbReference type="RefSeq" id="WP_054716516.1">
    <property type="nucleotide sequence ID" value="NZ_AZEU01000034.1"/>
</dbReference>
<dbReference type="OrthoDB" id="9797178at2"/>
<dbReference type="InterPro" id="IPR016181">
    <property type="entry name" value="Acyl_CoA_acyltransferase"/>
</dbReference>